<dbReference type="SMART" id="SM01192">
    <property type="entry name" value="Enolase_C"/>
    <property type="match status" value="1"/>
</dbReference>
<dbReference type="Proteomes" id="UP000000600">
    <property type="component" value="Unassembled WGS sequence"/>
</dbReference>
<dbReference type="Pfam" id="PF00113">
    <property type="entry name" value="Enolase_C"/>
    <property type="match status" value="1"/>
</dbReference>
<evidence type="ECO:0000313" key="9">
    <source>
        <dbReference type="Proteomes" id="UP000000600"/>
    </source>
</evidence>
<keyword evidence="4" id="KW-0324">Glycolysis</keyword>
<dbReference type="UniPathway" id="UPA00109">
    <property type="reaction ID" value="UER00187"/>
</dbReference>
<comment type="pathway">
    <text evidence="1">Carbohydrate degradation; glycolysis; pyruvate from D-glyceraldehyde 3-phosphate: step 4/5.</text>
</comment>
<dbReference type="SUPFAM" id="SSF51604">
    <property type="entry name" value="Enolase C-terminal domain-like"/>
    <property type="match status" value="1"/>
</dbReference>
<dbReference type="Gene3D" id="1.20.890.10">
    <property type="entry name" value="cAMP-dependent protein kinase regulatory subunit, dimerization-anchoring domain"/>
    <property type="match status" value="1"/>
</dbReference>
<dbReference type="RefSeq" id="XP_001446112.1">
    <property type="nucleotide sequence ID" value="XM_001446075.1"/>
</dbReference>
<dbReference type="EMBL" id="CT868318">
    <property type="protein sequence ID" value="CAK78715.1"/>
    <property type="molecule type" value="Genomic_DNA"/>
</dbReference>
<protein>
    <recommendedName>
        <fullName evidence="3">phosphopyruvate hydratase</fullName>
        <ecNumber evidence="3">4.2.1.11</ecNumber>
    </recommendedName>
</protein>
<evidence type="ECO:0000313" key="8">
    <source>
        <dbReference type="EMBL" id="CAK78715.1"/>
    </source>
</evidence>
<name>A0D6P8_PARTE</name>
<dbReference type="GeneID" id="5031897"/>
<evidence type="ECO:0000256" key="4">
    <source>
        <dbReference type="ARBA" id="ARBA00023152"/>
    </source>
</evidence>
<keyword evidence="5" id="KW-0456">Lyase</keyword>
<evidence type="ECO:0000256" key="1">
    <source>
        <dbReference type="ARBA" id="ARBA00005031"/>
    </source>
</evidence>
<reference evidence="8 9" key="1">
    <citation type="journal article" date="2006" name="Nature">
        <title>Global trends of whole-genome duplications revealed by the ciliate Paramecium tetraurelia.</title>
        <authorList>
            <consortium name="Genoscope"/>
            <person name="Aury J.-M."/>
            <person name="Jaillon O."/>
            <person name="Duret L."/>
            <person name="Noel B."/>
            <person name="Jubin C."/>
            <person name="Porcel B.M."/>
            <person name="Segurens B."/>
            <person name="Daubin V."/>
            <person name="Anthouard V."/>
            <person name="Aiach N."/>
            <person name="Arnaiz O."/>
            <person name="Billaut A."/>
            <person name="Beisson J."/>
            <person name="Blanc I."/>
            <person name="Bouhouche K."/>
            <person name="Camara F."/>
            <person name="Duharcourt S."/>
            <person name="Guigo R."/>
            <person name="Gogendeau D."/>
            <person name="Katinka M."/>
            <person name="Keller A.-M."/>
            <person name="Kissmehl R."/>
            <person name="Klotz C."/>
            <person name="Koll F."/>
            <person name="Le Moue A."/>
            <person name="Lepere C."/>
            <person name="Malinsky S."/>
            <person name="Nowacki M."/>
            <person name="Nowak J.K."/>
            <person name="Plattner H."/>
            <person name="Poulain J."/>
            <person name="Ruiz F."/>
            <person name="Serrano V."/>
            <person name="Zagulski M."/>
            <person name="Dessen P."/>
            <person name="Betermier M."/>
            <person name="Weissenbach J."/>
            <person name="Scarpelli C."/>
            <person name="Schachter V."/>
            <person name="Sperling L."/>
            <person name="Meyer E."/>
            <person name="Cohen J."/>
            <person name="Wincker P."/>
        </authorList>
    </citation>
    <scope>NUCLEOTIDE SEQUENCE [LARGE SCALE GENOMIC DNA]</scope>
    <source>
        <strain evidence="8 9">Stock d4-2</strain>
    </source>
</reference>
<dbReference type="GO" id="GO:0006096">
    <property type="term" value="P:glycolytic process"/>
    <property type="evidence" value="ECO:0000318"/>
    <property type="project" value="GO_Central"/>
</dbReference>
<dbReference type="Gene3D" id="3.20.20.120">
    <property type="entry name" value="Enolase-like C-terminal domain"/>
    <property type="match status" value="1"/>
</dbReference>
<keyword evidence="9" id="KW-1185">Reference proteome</keyword>
<sequence length="485" mass="56055">MSKSPYIPPEVKAYIEQYKIEDIIKDAVNTILSQKPADPYTTLSQYFGKIQLSTPVIELDKITGLEVLNNELKSTIQLIFTVQFKNQKLHFNSPLYFSQAFSEQEIFYDDEQKNMKQAIQEIEKVSLQLRGKKSKDQKQVDDNLLKYLTEHPNRINVIQQISFSLLPLHAHFMNQSLSKLLCQQFNTQEAKTPKIFLNLLQGSKLVGSKCKIYKFLLICDGEGAVQKIQNVVNNVKKTIISGKKGEAGLQYYQDGTFICPGDTIPDNLKIIEQAIDAAQLKDQVQLGLVWLAELFYVPEEKKYDLDNPKKLLDADQLIDYYFKLCQEKPNIVYLEDPIHHSDIVGWTKITNKFKDSKVKLGSRRLYSNIEKAKKHCEVLTLQTNPELSEQQINQMNNERINIDYIYKPLYEYNTFTELQNHLSYLISKKSTLQFIIGDSLVDTEDSYFIDVAFSLPNSNINIGPPIKYEKIVKYNKFLKLCHESD</sequence>
<dbReference type="EC" id="4.2.1.11" evidence="3"/>
<feature type="domain" description="Enolase C-terminal TIM barrel" evidence="7">
    <location>
        <begin position="189"/>
        <end position="401"/>
    </location>
</feature>
<evidence type="ECO:0000259" key="7">
    <source>
        <dbReference type="SMART" id="SM01192"/>
    </source>
</evidence>
<dbReference type="OMA" id="IHESTCN"/>
<dbReference type="PANTHER" id="PTHR11902">
    <property type="entry name" value="ENOLASE"/>
    <property type="match status" value="1"/>
</dbReference>
<organism evidence="8 9">
    <name type="scientific">Paramecium tetraurelia</name>
    <dbReference type="NCBI Taxonomy" id="5888"/>
    <lineage>
        <taxon>Eukaryota</taxon>
        <taxon>Sar</taxon>
        <taxon>Alveolata</taxon>
        <taxon>Ciliophora</taxon>
        <taxon>Intramacronucleata</taxon>
        <taxon>Oligohymenophorea</taxon>
        <taxon>Peniculida</taxon>
        <taxon>Parameciidae</taxon>
        <taxon>Paramecium</taxon>
    </lineage>
</organism>
<evidence type="ECO:0000256" key="5">
    <source>
        <dbReference type="ARBA" id="ARBA00023239"/>
    </source>
</evidence>
<dbReference type="SUPFAM" id="SSF47391">
    <property type="entry name" value="Dimerization-anchoring domain of cAMP-dependent PK regulatory subunit"/>
    <property type="match status" value="1"/>
</dbReference>
<dbReference type="HOGENOM" id="CLU_563192_0_0_1"/>
<evidence type="ECO:0000256" key="2">
    <source>
        <dbReference type="ARBA" id="ARBA00009604"/>
    </source>
</evidence>
<dbReference type="AlphaFoldDB" id="A0D6P8"/>
<evidence type="ECO:0000256" key="3">
    <source>
        <dbReference type="ARBA" id="ARBA00012058"/>
    </source>
</evidence>
<dbReference type="GO" id="GO:0004634">
    <property type="term" value="F:phosphopyruvate hydratase activity"/>
    <property type="evidence" value="ECO:0000318"/>
    <property type="project" value="GO_Central"/>
</dbReference>
<dbReference type="KEGG" id="ptm:GSPATT00001756001"/>
<dbReference type="InterPro" id="IPR000941">
    <property type="entry name" value="Enolase"/>
</dbReference>
<evidence type="ECO:0000256" key="6">
    <source>
        <dbReference type="SAM" id="Coils"/>
    </source>
</evidence>
<dbReference type="GO" id="GO:0000015">
    <property type="term" value="C:phosphopyruvate hydratase complex"/>
    <property type="evidence" value="ECO:0000318"/>
    <property type="project" value="GO_Central"/>
</dbReference>
<dbReference type="InterPro" id="IPR020810">
    <property type="entry name" value="Enolase_C"/>
</dbReference>
<dbReference type="CDD" id="cd22962">
    <property type="entry name" value="DD_AtENO3-like"/>
    <property type="match status" value="1"/>
</dbReference>
<dbReference type="InterPro" id="IPR036849">
    <property type="entry name" value="Enolase-like_C_sf"/>
</dbReference>
<dbReference type="eggNOG" id="KOG2670">
    <property type="taxonomic scope" value="Eukaryota"/>
</dbReference>
<accession>A0D6P8</accession>
<feature type="coiled-coil region" evidence="6">
    <location>
        <begin position="108"/>
        <end position="135"/>
    </location>
</feature>
<proteinExistence type="inferred from homology"/>
<dbReference type="InParanoid" id="A0D6P8"/>
<dbReference type="STRING" id="5888.A0D6P8"/>
<dbReference type="OrthoDB" id="288460at2759"/>
<comment type="similarity">
    <text evidence="2">Belongs to the enolase family.</text>
</comment>
<dbReference type="GO" id="GO:0000287">
    <property type="term" value="F:magnesium ion binding"/>
    <property type="evidence" value="ECO:0007669"/>
    <property type="project" value="InterPro"/>
</dbReference>
<gene>
    <name evidence="8" type="ORF">GSPATT00001756001</name>
</gene>
<dbReference type="PANTHER" id="PTHR11902:SF1">
    <property type="entry name" value="ENOLASE"/>
    <property type="match status" value="1"/>
</dbReference>
<keyword evidence="6" id="KW-0175">Coiled coil</keyword>